<evidence type="ECO:0000313" key="1">
    <source>
        <dbReference type="EMBL" id="KAG6016280.1"/>
    </source>
</evidence>
<gene>
    <name evidence="1" type="ORF">E4U43_003963</name>
</gene>
<keyword evidence="2" id="KW-1185">Reference proteome</keyword>
<dbReference type="EMBL" id="SRPW01000260">
    <property type="protein sequence ID" value="KAG6016280.1"/>
    <property type="molecule type" value="Genomic_DNA"/>
</dbReference>
<evidence type="ECO:0000313" key="2">
    <source>
        <dbReference type="Proteomes" id="UP000748025"/>
    </source>
</evidence>
<dbReference type="Proteomes" id="UP000748025">
    <property type="component" value="Unassembled WGS sequence"/>
</dbReference>
<proteinExistence type="predicted"/>
<accession>A0A9P7NH82</accession>
<sequence>MCSTKMIRTVQTDLRQKQRKNTCRAYSPKRVPTSDECDNPDIAFLFLYQDRIRNKNMRHLASASSGIPKHMLRNGTSMMANTAKLPSLVGRVYLMLRGLSDIS</sequence>
<protein>
    <submittedName>
        <fullName evidence="1">Uncharacterized protein</fullName>
    </submittedName>
</protein>
<name>A0A9P7NH82_9HYPO</name>
<reference evidence="1" key="1">
    <citation type="journal article" date="2020" name="bioRxiv">
        <title>Whole genome comparisons of ergot fungi reveals the divergence and evolution of species within the genus Claviceps are the result of varying mechanisms driving genome evolution and host range expansion.</title>
        <authorList>
            <person name="Wyka S.A."/>
            <person name="Mondo S.J."/>
            <person name="Liu M."/>
            <person name="Dettman J."/>
            <person name="Nalam V."/>
            <person name="Broders K.D."/>
        </authorList>
    </citation>
    <scope>NUCLEOTIDE SEQUENCE</scope>
    <source>
        <strain evidence="1">CCC 602</strain>
    </source>
</reference>
<organism evidence="1 2">
    <name type="scientific">Claviceps pusilla</name>
    <dbReference type="NCBI Taxonomy" id="123648"/>
    <lineage>
        <taxon>Eukaryota</taxon>
        <taxon>Fungi</taxon>
        <taxon>Dikarya</taxon>
        <taxon>Ascomycota</taxon>
        <taxon>Pezizomycotina</taxon>
        <taxon>Sordariomycetes</taxon>
        <taxon>Hypocreomycetidae</taxon>
        <taxon>Hypocreales</taxon>
        <taxon>Clavicipitaceae</taxon>
        <taxon>Claviceps</taxon>
    </lineage>
</organism>
<dbReference type="AlphaFoldDB" id="A0A9P7NH82"/>
<comment type="caution">
    <text evidence="1">The sequence shown here is derived from an EMBL/GenBank/DDBJ whole genome shotgun (WGS) entry which is preliminary data.</text>
</comment>